<proteinExistence type="predicted"/>
<organism evidence="1 2">
    <name type="scientific">Reinekea marinisedimentorum</name>
    <dbReference type="NCBI Taxonomy" id="230495"/>
    <lineage>
        <taxon>Bacteria</taxon>
        <taxon>Pseudomonadati</taxon>
        <taxon>Pseudomonadota</taxon>
        <taxon>Gammaproteobacteria</taxon>
        <taxon>Oceanospirillales</taxon>
        <taxon>Saccharospirillaceae</taxon>
        <taxon>Reinekea</taxon>
    </lineage>
</organism>
<evidence type="ECO:0000313" key="2">
    <source>
        <dbReference type="Proteomes" id="UP000295793"/>
    </source>
</evidence>
<protein>
    <recommendedName>
        <fullName evidence="3">Methyltransferase family protein</fullName>
    </recommendedName>
</protein>
<dbReference type="OrthoDB" id="5801443at2"/>
<reference evidence="1 2" key="1">
    <citation type="submission" date="2019-03" db="EMBL/GenBank/DDBJ databases">
        <title>Genomic Encyclopedia of Archaeal and Bacterial Type Strains, Phase II (KMG-II): from individual species to whole genera.</title>
        <authorList>
            <person name="Goeker M."/>
        </authorList>
    </citation>
    <scope>NUCLEOTIDE SEQUENCE [LARGE SCALE GENOMIC DNA]</scope>
    <source>
        <strain evidence="1 2">DSM 15388</strain>
    </source>
</reference>
<name>A0A4R3IC49_9GAMM</name>
<keyword evidence="2" id="KW-1185">Reference proteome</keyword>
<sequence length="413" mass="46572">MKTHGMAKPSYHRATGLENLMESLDSSGGTVLDLGPLTSGTTQTFLNSGYKCFVEDIAEVFPALNADQSNFQSLIEDHLMLTNRNQTFDVVLCWDVLNYLTLESIEILFNLLSPNFNEHTRLHMMQYTGANIPATPIHFRLQENFSFEFSYDSGRLIPSPRHTLIKLLKKMGGFSLQHSHINQQGMHQSIKEMVLAFGSHFSQQEYKGQTHVEKVAYFSSENTTISLPILSEVLSRKGQMQEMTLLDLGKKTGRETHFLNRHSGQLFIEDLFSTMAWKKKLADAESERINLHILRAQEPDEIHLVLSWDIFNFCSEEQIRTLGAALSKKMPAGSLLHVIGYAEHQVPKRPAVFSVQENGTLTVSNRLAGESDRPFASTASLMKLLPDFTVSAFHYGNDTGHGFQEYLLSRKPG</sequence>
<evidence type="ECO:0000313" key="1">
    <source>
        <dbReference type="EMBL" id="TCS43725.1"/>
    </source>
</evidence>
<gene>
    <name evidence="1" type="ORF">BCF53_10167</name>
</gene>
<dbReference type="Gene3D" id="3.40.50.150">
    <property type="entry name" value="Vaccinia Virus protein VP39"/>
    <property type="match status" value="1"/>
</dbReference>
<accession>A0A4R3IC49</accession>
<dbReference type="SUPFAM" id="SSF53335">
    <property type="entry name" value="S-adenosyl-L-methionine-dependent methyltransferases"/>
    <property type="match status" value="1"/>
</dbReference>
<dbReference type="AlphaFoldDB" id="A0A4R3IC49"/>
<comment type="caution">
    <text evidence="1">The sequence shown here is derived from an EMBL/GenBank/DDBJ whole genome shotgun (WGS) entry which is preliminary data.</text>
</comment>
<dbReference type="InterPro" id="IPR029063">
    <property type="entry name" value="SAM-dependent_MTases_sf"/>
</dbReference>
<dbReference type="EMBL" id="SLZR01000001">
    <property type="protein sequence ID" value="TCS43725.1"/>
    <property type="molecule type" value="Genomic_DNA"/>
</dbReference>
<evidence type="ECO:0008006" key="3">
    <source>
        <dbReference type="Google" id="ProtNLM"/>
    </source>
</evidence>
<dbReference type="Proteomes" id="UP000295793">
    <property type="component" value="Unassembled WGS sequence"/>
</dbReference>
<dbReference type="RefSeq" id="WP_132698714.1">
    <property type="nucleotide sequence ID" value="NZ_SLZR01000001.1"/>
</dbReference>